<feature type="domain" description="Guanylate kinase-like" evidence="9">
    <location>
        <begin position="22"/>
        <end position="206"/>
    </location>
</feature>
<evidence type="ECO:0000256" key="5">
    <source>
        <dbReference type="ARBA" id="ARBA00022741"/>
    </source>
</evidence>
<name>A0A6J4HSQ1_9CHLR</name>
<dbReference type="GO" id="GO:0005829">
    <property type="term" value="C:cytosol"/>
    <property type="evidence" value="ECO:0007669"/>
    <property type="project" value="TreeGrafter"/>
</dbReference>
<dbReference type="GO" id="GO:0005524">
    <property type="term" value="F:ATP binding"/>
    <property type="evidence" value="ECO:0007669"/>
    <property type="project" value="UniProtKB-KW"/>
</dbReference>
<evidence type="ECO:0000256" key="1">
    <source>
        <dbReference type="ARBA" id="ARBA00005790"/>
    </source>
</evidence>
<gene>
    <name evidence="10" type="ORF">AVDCRST_MAG77-1051</name>
</gene>
<evidence type="ECO:0000256" key="4">
    <source>
        <dbReference type="ARBA" id="ARBA00022679"/>
    </source>
</evidence>
<dbReference type="PANTHER" id="PTHR23117:SF13">
    <property type="entry name" value="GUANYLATE KINASE"/>
    <property type="match status" value="1"/>
</dbReference>
<evidence type="ECO:0000256" key="7">
    <source>
        <dbReference type="ARBA" id="ARBA00022840"/>
    </source>
</evidence>
<dbReference type="InterPro" id="IPR008144">
    <property type="entry name" value="Guanylate_kin-like_dom"/>
</dbReference>
<dbReference type="SUPFAM" id="SSF52540">
    <property type="entry name" value="P-loop containing nucleoside triphosphate hydrolases"/>
    <property type="match status" value="1"/>
</dbReference>
<evidence type="ECO:0000256" key="3">
    <source>
        <dbReference type="ARBA" id="ARBA00016296"/>
    </source>
</evidence>
<dbReference type="SMART" id="SM00072">
    <property type="entry name" value="GuKc"/>
    <property type="match status" value="1"/>
</dbReference>
<keyword evidence="4 10" id="KW-0808">Transferase</keyword>
<protein>
    <recommendedName>
        <fullName evidence="3">Guanylate kinase</fullName>
        <ecNumber evidence="2">2.7.4.8</ecNumber>
    </recommendedName>
    <alternativeName>
        <fullName evidence="8">GMP kinase</fullName>
    </alternativeName>
</protein>
<proteinExistence type="inferred from homology"/>
<organism evidence="10">
    <name type="scientific">uncultured Chloroflexota bacterium</name>
    <dbReference type="NCBI Taxonomy" id="166587"/>
    <lineage>
        <taxon>Bacteria</taxon>
        <taxon>Bacillati</taxon>
        <taxon>Chloroflexota</taxon>
        <taxon>environmental samples</taxon>
    </lineage>
</organism>
<dbReference type="Pfam" id="PF00625">
    <property type="entry name" value="Guanylate_kin"/>
    <property type="match status" value="1"/>
</dbReference>
<evidence type="ECO:0000313" key="10">
    <source>
        <dbReference type="EMBL" id="CAA9231875.1"/>
    </source>
</evidence>
<comment type="similarity">
    <text evidence="1">Belongs to the guanylate kinase family.</text>
</comment>
<dbReference type="PANTHER" id="PTHR23117">
    <property type="entry name" value="GUANYLATE KINASE-RELATED"/>
    <property type="match status" value="1"/>
</dbReference>
<dbReference type="EMBL" id="CADCTC010000068">
    <property type="protein sequence ID" value="CAA9231875.1"/>
    <property type="molecule type" value="Genomic_DNA"/>
</dbReference>
<sequence length="219" mass="24231">MVAVPERALQELRAKAGGGYQPRLFILSAPSGTGKDAVLARLRERMPDVRVVVTCTTRSRRPEEVDGVHYQFVSEADFLAMRSRGDLLEDVQYAGHYYGVPAGPVRDAIARGQDVILKIEVRGGSIVKLQVPGTILVFLAPPSVEELQRRLEQAQRERGVSSTADFDNRLAQAQRELACIPGYDYLIVNHPGRLDDAVAQFETIILAERLRVNATPVRV</sequence>
<dbReference type="NCBIfam" id="TIGR03263">
    <property type="entry name" value="guanyl_kin"/>
    <property type="match status" value="1"/>
</dbReference>
<evidence type="ECO:0000256" key="8">
    <source>
        <dbReference type="ARBA" id="ARBA00030128"/>
    </source>
</evidence>
<dbReference type="InterPro" id="IPR017665">
    <property type="entry name" value="Guanylate_kinase"/>
</dbReference>
<dbReference type="CDD" id="cd00071">
    <property type="entry name" value="GMPK"/>
    <property type="match status" value="1"/>
</dbReference>
<dbReference type="FunFam" id="3.30.63.10:FF:000002">
    <property type="entry name" value="Guanylate kinase 1"/>
    <property type="match status" value="1"/>
</dbReference>
<dbReference type="InterPro" id="IPR020590">
    <property type="entry name" value="Guanylate_kinase_CS"/>
</dbReference>
<dbReference type="Gene3D" id="3.30.63.10">
    <property type="entry name" value="Guanylate Kinase phosphate binding domain"/>
    <property type="match status" value="1"/>
</dbReference>
<accession>A0A6J4HSQ1</accession>
<dbReference type="InterPro" id="IPR008145">
    <property type="entry name" value="GK/Ca_channel_bsu"/>
</dbReference>
<dbReference type="Gene3D" id="3.40.50.300">
    <property type="entry name" value="P-loop containing nucleotide triphosphate hydrolases"/>
    <property type="match status" value="1"/>
</dbReference>
<keyword evidence="5" id="KW-0547">Nucleotide-binding</keyword>
<dbReference type="EC" id="2.7.4.8" evidence="2"/>
<dbReference type="GO" id="GO:0004385">
    <property type="term" value="F:GMP kinase activity"/>
    <property type="evidence" value="ECO:0007669"/>
    <property type="project" value="UniProtKB-EC"/>
</dbReference>
<dbReference type="AlphaFoldDB" id="A0A6J4HSQ1"/>
<keyword evidence="7" id="KW-0067">ATP-binding</keyword>
<evidence type="ECO:0000256" key="2">
    <source>
        <dbReference type="ARBA" id="ARBA00012961"/>
    </source>
</evidence>
<dbReference type="InterPro" id="IPR027417">
    <property type="entry name" value="P-loop_NTPase"/>
</dbReference>
<dbReference type="PROSITE" id="PS50052">
    <property type="entry name" value="GUANYLATE_KINASE_2"/>
    <property type="match status" value="1"/>
</dbReference>
<dbReference type="PROSITE" id="PS00856">
    <property type="entry name" value="GUANYLATE_KINASE_1"/>
    <property type="match status" value="1"/>
</dbReference>
<evidence type="ECO:0000256" key="6">
    <source>
        <dbReference type="ARBA" id="ARBA00022777"/>
    </source>
</evidence>
<keyword evidence="6 10" id="KW-0418">Kinase</keyword>
<reference evidence="10" key="1">
    <citation type="submission" date="2020-02" db="EMBL/GenBank/DDBJ databases">
        <authorList>
            <person name="Meier V. D."/>
        </authorList>
    </citation>
    <scope>NUCLEOTIDE SEQUENCE</scope>
    <source>
        <strain evidence="10">AVDCRST_MAG77</strain>
    </source>
</reference>
<evidence type="ECO:0000259" key="9">
    <source>
        <dbReference type="PROSITE" id="PS50052"/>
    </source>
</evidence>